<dbReference type="InterPro" id="IPR036291">
    <property type="entry name" value="NAD(P)-bd_dom_sf"/>
</dbReference>
<dbReference type="PANTHER" id="PTHR43377">
    <property type="entry name" value="BILIVERDIN REDUCTASE A"/>
    <property type="match status" value="1"/>
</dbReference>
<dbReference type="EMBL" id="FNAY01000014">
    <property type="protein sequence ID" value="SDF62815.1"/>
    <property type="molecule type" value="Genomic_DNA"/>
</dbReference>
<dbReference type="AlphaFoldDB" id="A0A1G7MLZ5"/>
<dbReference type="SUPFAM" id="SSF51735">
    <property type="entry name" value="NAD(P)-binding Rossmann-fold domains"/>
    <property type="match status" value="1"/>
</dbReference>
<dbReference type="InterPro" id="IPR051450">
    <property type="entry name" value="Gfo/Idh/MocA_Oxidoreductases"/>
</dbReference>
<dbReference type="Proteomes" id="UP000183812">
    <property type="component" value="Unassembled WGS sequence"/>
</dbReference>
<sequence>MVSAHIAVIGAGSIGRRHAANLTTLGCTVSHLPWRSFDATAFAARTDLDGVVIATETQIRLELIETCAKMGLPFYVEKPLAYTPEQVAAIYAAAAPVADRSLIGFMMRYNPALQALAAEDLSDIYRFSFEIGHDVRQWRANWRFADSYAARPEGGGVLLDLSHEVDLAMVLFPGLTLARAESLGHPSFPGVDFATTLMLASEGGPVGTVAMDYLSPVFIRRARLVGLKRLIEVDFLTPEITFLTPGRRTSQSYVFERNDMFLGAMRDFLRLVTEGPGADLSPLAPRFPAMRPVNEMVAAAWSARQFTGQVAMEMG</sequence>
<dbReference type="RefSeq" id="WP_074554806.1">
    <property type="nucleotide sequence ID" value="NZ_CP119563.1"/>
</dbReference>
<reference evidence="1 2" key="1">
    <citation type="submission" date="2016-10" db="EMBL/GenBank/DDBJ databases">
        <authorList>
            <person name="de Groot N.N."/>
        </authorList>
    </citation>
    <scope>NUCLEOTIDE SEQUENCE [LARGE SCALE GENOMIC DNA]</scope>
    <source>
        <strain evidence="2">DSM 938 / 37b4</strain>
    </source>
</reference>
<name>A0A1G7MLZ5_RHOCA</name>
<dbReference type="PANTHER" id="PTHR43377:SF1">
    <property type="entry name" value="BILIVERDIN REDUCTASE A"/>
    <property type="match status" value="1"/>
</dbReference>
<dbReference type="SUPFAM" id="SSF55347">
    <property type="entry name" value="Glyceraldehyde-3-phosphate dehydrogenase-like, C-terminal domain"/>
    <property type="match status" value="1"/>
</dbReference>
<protein>
    <submittedName>
        <fullName evidence="1">Predicted dehydrogenase</fullName>
    </submittedName>
</protein>
<accession>A0A1G7MLZ5</accession>
<dbReference type="Gene3D" id="3.30.360.10">
    <property type="entry name" value="Dihydrodipicolinate Reductase, domain 2"/>
    <property type="match status" value="1"/>
</dbReference>
<evidence type="ECO:0000313" key="1">
    <source>
        <dbReference type="EMBL" id="SDF62815.1"/>
    </source>
</evidence>
<proteinExistence type="predicted"/>
<organism evidence="1 2">
    <name type="scientific">Rhodobacter capsulatus</name>
    <name type="common">Rhodopseudomonas capsulata</name>
    <dbReference type="NCBI Taxonomy" id="1061"/>
    <lineage>
        <taxon>Bacteria</taxon>
        <taxon>Pseudomonadati</taxon>
        <taxon>Pseudomonadota</taxon>
        <taxon>Alphaproteobacteria</taxon>
        <taxon>Rhodobacterales</taxon>
        <taxon>Rhodobacter group</taxon>
        <taxon>Rhodobacter</taxon>
    </lineage>
</organism>
<dbReference type="OrthoDB" id="9792935at2"/>
<dbReference type="Gene3D" id="3.40.50.720">
    <property type="entry name" value="NAD(P)-binding Rossmann-like Domain"/>
    <property type="match status" value="1"/>
</dbReference>
<evidence type="ECO:0000313" key="2">
    <source>
        <dbReference type="Proteomes" id="UP000183812"/>
    </source>
</evidence>
<gene>
    <name evidence="1" type="ORF">SAMN04244550_02556</name>
</gene>